<feature type="region of interest" description="Disordered" evidence="3">
    <location>
        <begin position="397"/>
        <end position="489"/>
    </location>
</feature>
<dbReference type="EMBL" id="VIIS01001590">
    <property type="protein sequence ID" value="KAF0295942.1"/>
    <property type="molecule type" value="Genomic_DNA"/>
</dbReference>
<reference evidence="5 6" key="1">
    <citation type="submission" date="2019-07" db="EMBL/GenBank/DDBJ databases">
        <title>Draft genome assembly of a fouling barnacle, Amphibalanus amphitrite (Darwin, 1854): The first reference genome for Thecostraca.</title>
        <authorList>
            <person name="Kim W."/>
        </authorList>
    </citation>
    <scope>NUCLEOTIDE SEQUENCE [LARGE SCALE GENOMIC DNA]</scope>
    <source>
        <strain evidence="5">SNU_AA5</strain>
        <tissue evidence="5">Soma without cirri and trophi</tissue>
    </source>
</reference>
<protein>
    <submittedName>
        <fullName evidence="5">Protein PDC2</fullName>
    </submittedName>
</protein>
<dbReference type="PANTHER" id="PTHR19303:SF73">
    <property type="entry name" value="PROTEIN PDC2"/>
    <property type="match status" value="1"/>
</dbReference>
<dbReference type="Gene3D" id="1.10.10.60">
    <property type="entry name" value="Homeodomain-like"/>
    <property type="match status" value="2"/>
</dbReference>
<dbReference type="InterPro" id="IPR050863">
    <property type="entry name" value="CenT-Element_Derived"/>
</dbReference>
<name>A0A6A4VYL5_AMPAM</name>
<dbReference type="GO" id="GO:0003677">
    <property type="term" value="F:DNA binding"/>
    <property type="evidence" value="ECO:0007669"/>
    <property type="project" value="UniProtKB-KW"/>
</dbReference>
<evidence type="ECO:0000313" key="5">
    <source>
        <dbReference type="EMBL" id="KAF0295942.1"/>
    </source>
</evidence>
<dbReference type="Proteomes" id="UP000440578">
    <property type="component" value="Unassembled WGS sequence"/>
</dbReference>
<evidence type="ECO:0000313" key="6">
    <source>
        <dbReference type="Proteomes" id="UP000440578"/>
    </source>
</evidence>
<gene>
    <name evidence="5" type="primary">PDC2</name>
    <name evidence="5" type="ORF">FJT64_006547</name>
</gene>
<comment type="subcellular location">
    <subcellularLocation>
        <location evidence="1">Nucleus</location>
    </subcellularLocation>
</comment>
<dbReference type="OrthoDB" id="6379965at2759"/>
<keyword evidence="2" id="KW-0238">DNA-binding</keyword>
<keyword evidence="6" id="KW-1185">Reference proteome</keyword>
<dbReference type="InterPro" id="IPR006600">
    <property type="entry name" value="HTH_CenpB_DNA-bd_dom"/>
</dbReference>
<evidence type="ECO:0000256" key="2">
    <source>
        <dbReference type="ARBA" id="ARBA00023125"/>
    </source>
</evidence>
<evidence type="ECO:0000256" key="1">
    <source>
        <dbReference type="ARBA" id="ARBA00004123"/>
    </source>
</evidence>
<feature type="compositionally biased region" description="Low complexity" evidence="3">
    <location>
        <begin position="415"/>
        <end position="424"/>
    </location>
</feature>
<dbReference type="AlphaFoldDB" id="A0A6A4VYL5"/>
<evidence type="ECO:0000259" key="4">
    <source>
        <dbReference type="PROSITE" id="PS51253"/>
    </source>
</evidence>
<accession>A0A6A4VYL5</accession>
<evidence type="ECO:0000256" key="3">
    <source>
        <dbReference type="SAM" id="MobiDB-lite"/>
    </source>
</evidence>
<organism evidence="5 6">
    <name type="scientific">Amphibalanus amphitrite</name>
    <name type="common">Striped barnacle</name>
    <name type="synonym">Balanus amphitrite</name>
    <dbReference type="NCBI Taxonomy" id="1232801"/>
    <lineage>
        <taxon>Eukaryota</taxon>
        <taxon>Metazoa</taxon>
        <taxon>Ecdysozoa</taxon>
        <taxon>Arthropoda</taxon>
        <taxon>Crustacea</taxon>
        <taxon>Multicrustacea</taxon>
        <taxon>Cirripedia</taxon>
        <taxon>Thoracica</taxon>
        <taxon>Thoracicalcarea</taxon>
        <taxon>Balanomorpha</taxon>
        <taxon>Balanoidea</taxon>
        <taxon>Balanidae</taxon>
        <taxon>Amphibalaninae</taxon>
        <taxon>Amphibalanus</taxon>
    </lineage>
</organism>
<dbReference type="SMART" id="SM00674">
    <property type="entry name" value="CENPB"/>
    <property type="match status" value="1"/>
</dbReference>
<sequence>MAAPRQPADGDHHRQQWTSRRKRNRTDLTVEQKHRICMYHNEHPTATAKQLVDFFREEWGVVVGRSTIAATIGNKARWLSISEQKAKSKRTRTGRHEQMEQCLYGWYMDQRAAGVYVAREQLFARAKEIGRAIGIPETFTYSKGWLQKFQMRYNFRVTAQKSKTDAATKRFVVLKRRQMDRDLETTVPTDIFCLGEFRLCYRLMLRQSLMASGEADAVSVCLCTNLTGCRRLAPLVIGNTVTCGFSNKFFVDKLALYRYGAHGVLTNAIFSEWLYALDGAMRQEQRTILLLVGATSCNVERTYKLSNVRLRLLDTIGARNPFDHGLRAAFKIAYRRLQVQHLLSEGCPQANTAVPDLRDAIYLIRESWRQLPNEAIVGAWRAAGVVPEYRLAATHTAGDGAPVSTTAGGKPPHPQQRQQQQQVMPPLPGHPVQSYLHVPLAGEHPGQRHPAYHHQQAEHEQQDHQQPEHDQLPDQGYRPPIPPPSQPPAQQFVAGVHQLPVVGTLDTTVSQLSPFGLSQNGATYMLGEQAVEHPQPGGSRTLPDAGQMNLAGMRLLREELSRLPIPAAELVTVETLLAADDLCASESTAGAASFVRPPEHVTQTVARWAIDVLLTYLEQRDADLAPIDQLLEIRRVWVLDKRRQDGPPDSKPTFR</sequence>
<dbReference type="InterPro" id="IPR009057">
    <property type="entry name" value="Homeodomain-like_sf"/>
</dbReference>
<feature type="compositionally biased region" description="Basic and acidic residues" evidence="3">
    <location>
        <begin position="455"/>
        <end position="472"/>
    </location>
</feature>
<dbReference type="GO" id="GO:0005634">
    <property type="term" value="C:nucleus"/>
    <property type="evidence" value="ECO:0007669"/>
    <property type="project" value="UniProtKB-SubCell"/>
</dbReference>
<dbReference type="SUPFAM" id="SSF46689">
    <property type="entry name" value="Homeodomain-like"/>
    <property type="match status" value="1"/>
</dbReference>
<proteinExistence type="predicted"/>
<dbReference type="PROSITE" id="PS51253">
    <property type="entry name" value="HTH_CENPB"/>
    <property type="match status" value="1"/>
</dbReference>
<dbReference type="Pfam" id="PF03184">
    <property type="entry name" value="DDE_1"/>
    <property type="match status" value="1"/>
</dbReference>
<feature type="domain" description="HTH CENPB-type" evidence="4">
    <location>
        <begin position="87"/>
        <end position="159"/>
    </location>
</feature>
<dbReference type="Pfam" id="PF03221">
    <property type="entry name" value="HTH_Tnp_Tc5"/>
    <property type="match status" value="1"/>
</dbReference>
<dbReference type="PANTHER" id="PTHR19303">
    <property type="entry name" value="TRANSPOSON"/>
    <property type="match status" value="1"/>
</dbReference>
<dbReference type="InterPro" id="IPR004875">
    <property type="entry name" value="DDE_SF_endonuclease_dom"/>
</dbReference>
<feature type="region of interest" description="Disordered" evidence="3">
    <location>
        <begin position="1"/>
        <end position="25"/>
    </location>
</feature>
<comment type="caution">
    <text evidence="5">The sequence shown here is derived from an EMBL/GenBank/DDBJ whole genome shotgun (WGS) entry which is preliminary data.</text>
</comment>